<evidence type="ECO:0000259" key="13">
    <source>
        <dbReference type="PROSITE" id="PS50109"/>
    </source>
</evidence>
<evidence type="ECO:0000313" key="17">
    <source>
        <dbReference type="Proteomes" id="UP000034539"/>
    </source>
</evidence>
<evidence type="ECO:0000313" key="16">
    <source>
        <dbReference type="EMBL" id="KKR34360.1"/>
    </source>
</evidence>
<evidence type="ECO:0000256" key="11">
    <source>
        <dbReference type="ARBA" id="ARBA00023012"/>
    </source>
</evidence>
<dbReference type="GO" id="GO:0000156">
    <property type="term" value="F:phosphorelay response regulator activity"/>
    <property type="evidence" value="ECO:0007669"/>
    <property type="project" value="TreeGrafter"/>
</dbReference>
<organism evidence="16 17">
    <name type="scientific">Candidatus Gottesmanbacteria bacterium GW2011_GWC2_39_8</name>
    <dbReference type="NCBI Taxonomy" id="1618450"/>
    <lineage>
        <taxon>Bacteria</taxon>
        <taxon>Candidatus Gottesmaniibacteriota</taxon>
    </lineage>
</organism>
<dbReference type="InterPro" id="IPR003594">
    <property type="entry name" value="HATPase_dom"/>
</dbReference>
<dbReference type="SUPFAM" id="SSF47384">
    <property type="entry name" value="Homodimeric domain of signal transducing histidine kinase"/>
    <property type="match status" value="1"/>
</dbReference>
<dbReference type="AlphaFoldDB" id="A0A0G0SI60"/>
<evidence type="ECO:0000256" key="2">
    <source>
        <dbReference type="ARBA" id="ARBA00004141"/>
    </source>
</evidence>
<keyword evidence="7" id="KW-0547">Nucleotide-binding</keyword>
<dbReference type="EMBL" id="LBXN01000002">
    <property type="protein sequence ID" value="KKR34360.1"/>
    <property type="molecule type" value="Genomic_DNA"/>
</dbReference>
<dbReference type="Gene3D" id="3.30.565.10">
    <property type="entry name" value="Histidine kinase-like ATPase, C-terminal domain"/>
    <property type="match status" value="1"/>
</dbReference>
<evidence type="ECO:0000256" key="3">
    <source>
        <dbReference type="ARBA" id="ARBA00012438"/>
    </source>
</evidence>
<dbReference type="SUPFAM" id="SSF55785">
    <property type="entry name" value="PYP-like sensor domain (PAS domain)"/>
    <property type="match status" value="1"/>
</dbReference>
<keyword evidence="8 16" id="KW-0418">Kinase</keyword>
<dbReference type="SMART" id="SM00387">
    <property type="entry name" value="HATPase_c"/>
    <property type="match status" value="1"/>
</dbReference>
<dbReference type="Gene3D" id="3.30.450.20">
    <property type="entry name" value="PAS domain"/>
    <property type="match status" value="1"/>
</dbReference>
<dbReference type="EC" id="2.7.13.3" evidence="3"/>
<evidence type="ECO:0000259" key="15">
    <source>
        <dbReference type="PROSITE" id="PS50113"/>
    </source>
</evidence>
<dbReference type="SUPFAM" id="SSF55874">
    <property type="entry name" value="ATPase domain of HSP90 chaperone/DNA topoisomerase II/histidine kinase"/>
    <property type="match status" value="1"/>
</dbReference>
<dbReference type="GO" id="GO:0030295">
    <property type="term" value="F:protein kinase activator activity"/>
    <property type="evidence" value="ECO:0007669"/>
    <property type="project" value="TreeGrafter"/>
</dbReference>
<dbReference type="CDD" id="cd00130">
    <property type="entry name" value="PAS"/>
    <property type="match status" value="1"/>
</dbReference>
<dbReference type="PANTHER" id="PTHR42878">
    <property type="entry name" value="TWO-COMPONENT HISTIDINE KINASE"/>
    <property type="match status" value="1"/>
</dbReference>
<evidence type="ECO:0000256" key="9">
    <source>
        <dbReference type="ARBA" id="ARBA00022840"/>
    </source>
</evidence>
<proteinExistence type="predicted"/>
<sequence>MKNNIFHDFSQELKDIKYALDQSSIVVFTDVNGIITDVNDKFVEESKYSRKELIGQTHSLINSGFHPKEFFQKLWNTILSGKVWHGEVRNKSRDGKFFWADTTITPLFNEKGKIKGFLAIRNDITAKKMLDQKKDEFISVASHELKTPLTSIKAYGEIIRDRFKKYDDLLLNKYLKRMNQQINILGDYVDDLLNVNKIQSGKLVLRKEKFDLGELITEIKENTEETNSEYKVITHISEIKVTADRGKIGQVISNLVSNAIKYSLPVKEIVITSEIKDQEAVISVRDFGIGIPKKLQSKIFDRYFQVEGLDRNKYGGLGLGLYISEGIVKLHGGRIWLESEEGRGSTFYFSLPII</sequence>
<dbReference type="InterPro" id="IPR000700">
    <property type="entry name" value="PAS-assoc_C"/>
</dbReference>
<dbReference type="Proteomes" id="UP000034539">
    <property type="component" value="Unassembled WGS sequence"/>
</dbReference>
<dbReference type="Pfam" id="PF13426">
    <property type="entry name" value="PAS_9"/>
    <property type="match status" value="1"/>
</dbReference>
<comment type="subcellular location">
    <subcellularLocation>
        <location evidence="2">Membrane</location>
        <topology evidence="2">Multi-pass membrane protein</topology>
    </subcellularLocation>
</comment>
<dbReference type="InterPro" id="IPR050351">
    <property type="entry name" value="BphY/WalK/GraS-like"/>
</dbReference>
<dbReference type="InterPro" id="IPR001610">
    <property type="entry name" value="PAC"/>
</dbReference>
<dbReference type="GO" id="GO:0016020">
    <property type="term" value="C:membrane"/>
    <property type="evidence" value="ECO:0007669"/>
    <property type="project" value="UniProtKB-SubCell"/>
</dbReference>
<evidence type="ECO:0000256" key="4">
    <source>
        <dbReference type="ARBA" id="ARBA00022553"/>
    </source>
</evidence>
<dbReference type="InterPro" id="IPR000014">
    <property type="entry name" value="PAS"/>
</dbReference>
<dbReference type="PROSITE" id="PS50109">
    <property type="entry name" value="HIS_KIN"/>
    <property type="match status" value="1"/>
</dbReference>
<feature type="domain" description="PAS" evidence="14">
    <location>
        <begin position="12"/>
        <end position="69"/>
    </location>
</feature>
<feature type="domain" description="PAC" evidence="15">
    <location>
        <begin position="84"/>
        <end position="136"/>
    </location>
</feature>
<keyword evidence="9" id="KW-0067">ATP-binding</keyword>
<keyword evidence="6" id="KW-0812">Transmembrane</keyword>
<comment type="caution">
    <text evidence="16">The sequence shown here is derived from an EMBL/GenBank/DDBJ whole genome shotgun (WGS) entry which is preliminary data.</text>
</comment>
<keyword evidence="11" id="KW-0902">Two-component regulatory system</keyword>
<dbReference type="InterPro" id="IPR003661">
    <property type="entry name" value="HisK_dim/P_dom"/>
</dbReference>
<evidence type="ECO:0000256" key="5">
    <source>
        <dbReference type="ARBA" id="ARBA00022679"/>
    </source>
</evidence>
<dbReference type="InterPro" id="IPR004358">
    <property type="entry name" value="Sig_transdc_His_kin-like_C"/>
</dbReference>
<keyword evidence="10" id="KW-1133">Transmembrane helix</keyword>
<accession>A0A0G0SI60</accession>
<dbReference type="SMART" id="SM00388">
    <property type="entry name" value="HisKA"/>
    <property type="match status" value="1"/>
</dbReference>
<name>A0A0G0SI60_9BACT</name>
<keyword evidence="5" id="KW-0808">Transferase</keyword>
<dbReference type="PANTHER" id="PTHR42878:SF7">
    <property type="entry name" value="SENSOR HISTIDINE KINASE GLRK"/>
    <property type="match status" value="1"/>
</dbReference>
<evidence type="ECO:0000256" key="8">
    <source>
        <dbReference type="ARBA" id="ARBA00022777"/>
    </source>
</evidence>
<dbReference type="Pfam" id="PF02518">
    <property type="entry name" value="HATPase_c"/>
    <property type="match status" value="1"/>
</dbReference>
<dbReference type="GO" id="GO:0005524">
    <property type="term" value="F:ATP binding"/>
    <property type="evidence" value="ECO:0007669"/>
    <property type="project" value="UniProtKB-KW"/>
</dbReference>
<keyword evidence="4" id="KW-0597">Phosphoprotein</keyword>
<dbReference type="InterPro" id="IPR036097">
    <property type="entry name" value="HisK_dim/P_sf"/>
</dbReference>
<comment type="catalytic activity">
    <reaction evidence="1">
        <text>ATP + protein L-histidine = ADP + protein N-phospho-L-histidine.</text>
        <dbReference type="EC" id="2.7.13.3"/>
    </reaction>
</comment>
<evidence type="ECO:0000256" key="1">
    <source>
        <dbReference type="ARBA" id="ARBA00000085"/>
    </source>
</evidence>
<evidence type="ECO:0000256" key="6">
    <source>
        <dbReference type="ARBA" id="ARBA00022692"/>
    </source>
</evidence>
<dbReference type="NCBIfam" id="TIGR00229">
    <property type="entry name" value="sensory_box"/>
    <property type="match status" value="1"/>
</dbReference>
<dbReference type="Gene3D" id="1.10.287.130">
    <property type="match status" value="1"/>
</dbReference>
<dbReference type="PROSITE" id="PS50113">
    <property type="entry name" value="PAC"/>
    <property type="match status" value="1"/>
</dbReference>
<gene>
    <name evidence="16" type="ORF">UT63_C0002G0005</name>
</gene>
<evidence type="ECO:0000256" key="7">
    <source>
        <dbReference type="ARBA" id="ARBA00022741"/>
    </source>
</evidence>
<dbReference type="GO" id="GO:0007234">
    <property type="term" value="P:osmosensory signaling via phosphorelay pathway"/>
    <property type="evidence" value="ECO:0007669"/>
    <property type="project" value="TreeGrafter"/>
</dbReference>
<dbReference type="GO" id="GO:0000155">
    <property type="term" value="F:phosphorelay sensor kinase activity"/>
    <property type="evidence" value="ECO:0007669"/>
    <property type="project" value="InterPro"/>
</dbReference>
<evidence type="ECO:0000256" key="12">
    <source>
        <dbReference type="ARBA" id="ARBA00023136"/>
    </source>
</evidence>
<dbReference type="PROSITE" id="PS50112">
    <property type="entry name" value="PAS"/>
    <property type="match status" value="1"/>
</dbReference>
<protein>
    <recommendedName>
        <fullName evidence="3">histidine kinase</fullName>
        <ecNumber evidence="3">2.7.13.3</ecNumber>
    </recommendedName>
</protein>
<dbReference type="InterPro" id="IPR035965">
    <property type="entry name" value="PAS-like_dom_sf"/>
</dbReference>
<evidence type="ECO:0000259" key="14">
    <source>
        <dbReference type="PROSITE" id="PS50112"/>
    </source>
</evidence>
<dbReference type="InterPro" id="IPR036890">
    <property type="entry name" value="HATPase_C_sf"/>
</dbReference>
<dbReference type="InterPro" id="IPR005467">
    <property type="entry name" value="His_kinase_dom"/>
</dbReference>
<dbReference type="Pfam" id="PF00512">
    <property type="entry name" value="HisKA"/>
    <property type="match status" value="1"/>
</dbReference>
<dbReference type="CDD" id="cd00082">
    <property type="entry name" value="HisKA"/>
    <property type="match status" value="1"/>
</dbReference>
<feature type="domain" description="Histidine kinase" evidence="13">
    <location>
        <begin position="140"/>
        <end position="354"/>
    </location>
</feature>
<reference evidence="16 17" key="1">
    <citation type="journal article" date="2015" name="Nature">
        <title>rRNA introns, odd ribosomes, and small enigmatic genomes across a large radiation of phyla.</title>
        <authorList>
            <person name="Brown C.T."/>
            <person name="Hug L.A."/>
            <person name="Thomas B.C."/>
            <person name="Sharon I."/>
            <person name="Castelle C.J."/>
            <person name="Singh A."/>
            <person name="Wilkins M.J."/>
            <person name="Williams K.H."/>
            <person name="Banfield J.F."/>
        </authorList>
    </citation>
    <scope>NUCLEOTIDE SEQUENCE [LARGE SCALE GENOMIC DNA]</scope>
</reference>
<dbReference type="PRINTS" id="PR00344">
    <property type="entry name" value="BCTRLSENSOR"/>
</dbReference>
<dbReference type="SMART" id="SM00086">
    <property type="entry name" value="PAC"/>
    <property type="match status" value="1"/>
</dbReference>
<keyword evidence="12" id="KW-0472">Membrane</keyword>
<dbReference type="FunFam" id="3.30.565.10:FF:000006">
    <property type="entry name" value="Sensor histidine kinase WalK"/>
    <property type="match status" value="1"/>
</dbReference>
<evidence type="ECO:0000256" key="10">
    <source>
        <dbReference type="ARBA" id="ARBA00022989"/>
    </source>
</evidence>